<gene>
    <name evidence="3" type="ORF">SAMN05421874_104143</name>
</gene>
<dbReference type="EMBL" id="FNFB01000004">
    <property type="protein sequence ID" value="SDJ94108.1"/>
    <property type="molecule type" value="Genomic_DNA"/>
</dbReference>
<keyword evidence="2" id="KW-1133">Transmembrane helix</keyword>
<evidence type="ECO:0000313" key="3">
    <source>
        <dbReference type="EMBL" id="SDJ94108.1"/>
    </source>
</evidence>
<evidence type="ECO:0000313" key="4">
    <source>
        <dbReference type="Proteomes" id="UP000198683"/>
    </source>
</evidence>
<keyword evidence="4" id="KW-1185">Reference proteome</keyword>
<organism evidence="3 4">
    <name type="scientific">Nonomuraea maritima</name>
    <dbReference type="NCBI Taxonomy" id="683260"/>
    <lineage>
        <taxon>Bacteria</taxon>
        <taxon>Bacillati</taxon>
        <taxon>Actinomycetota</taxon>
        <taxon>Actinomycetes</taxon>
        <taxon>Streptosporangiales</taxon>
        <taxon>Streptosporangiaceae</taxon>
        <taxon>Nonomuraea</taxon>
    </lineage>
</organism>
<sequence length="181" mass="18831">MSNGSRHALGFVAGLLLPPLVLAALWYGAGMFGPALRQSFVIDWLGAAALAAAAIGLALLAGSRLSPVASLLGGLWFTALGLAPVAAVTGAGIALPTDLLPGVVQQGFATVADSGLQALLGVMLLVVSVFPSRWRARGVTNPVVYDETPSYEPAPYDQTLSEEQRPSLFRPDDSTRPMHRP</sequence>
<dbReference type="AlphaFoldDB" id="A0A1G8XUA0"/>
<name>A0A1G8XUA0_9ACTN</name>
<dbReference type="Proteomes" id="UP000198683">
    <property type="component" value="Unassembled WGS sequence"/>
</dbReference>
<proteinExistence type="predicted"/>
<dbReference type="STRING" id="683260.SAMN05421874_104143"/>
<feature type="region of interest" description="Disordered" evidence="1">
    <location>
        <begin position="148"/>
        <end position="181"/>
    </location>
</feature>
<protein>
    <submittedName>
        <fullName evidence="3">Uncharacterized protein</fullName>
    </submittedName>
</protein>
<feature type="transmembrane region" description="Helical" evidence="2">
    <location>
        <begin position="107"/>
        <end position="130"/>
    </location>
</feature>
<keyword evidence="2" id="KW-0812">Transmembrane</keyword>
<accession>A0A1G8XUA0</accession>
<feature type="compositionally biased region" description="Basic and acidic residues" evidence="1">
    <location>
        <begin position="162"/>
        <end position="181"/>
    </location>
</feature>
<evidence type="ECO:0000256" key="1">
    <source>
        <dbReference type="SAM" id="MobiDB-lite"/>
    </source>
</evidence>
<feature type="transmembrane region" description="Helical" evidence="2">
    <location>
        <begin position="74"/>
        <end position="95"/>
    </location>
</feature>
<reference evidence="3 4" key="1">
    <citation type="submission" date="2016-10" db="EMBL/GenBank/DDBJ databases">
        <authorList>
            <person name="de Groot N.N."/>
        </authorList>
    </citation>
    <scope>NUCLEOTIDE SEQUENCE [LARGE SCALE GENOMIC DNA]</scope>
    <source>
        <strain evidence="3 4">CGMCC 4.5681</strain>
    </source>
</reference>
<evidence type="ECO:0000256" key="2">
    <source>
        <dbReference type="SAM" id="Phobius"/>
    </source>
</evidence>
<dbReference type="RefSeq" id="WP_090761822.1">
    <property type="nucleotide sequence ID" value="NZ_FNFB01000004.1"/>
</dbReference>
<keyword evidence="2" id="KW-0472">Membrane</keyword>
<feature type="transmembrane region" description="Helical" evidence="2">
    <location>
        <begin position="39"/>
        <end position="62"/>
    </location>
</feature>